<accession>A0A9P6D2W5</accession>
<name>A0A9P6D2W5_9AGAR</name>
<dbReference type="AlphaFoldDB" id="A0A9P6D2W5"/>
<evidence type="ECO:0000313" key="1">
    <source>
        <dbReference type="EMBL" id="KAF9481088.1"/>
    </source>
</evidence>
<organism evidence="1 2">
    <name type="scientific">Pholiota conissans</name>
    <dbReference type="NCBI Taxonomy" id="109636"/>
    <lineage>
        <taxon>Eukaryota</taxon>
        <taxon>Fungi</taxon>
        <taxon>Dikarya</taxon>
        <taxon>Basidiomycota</taxon>
        <taxon>Agaricomycotina</taxon>
        <taxon>Agaricomycetes</taxon>
        <taxon>Agaricomycetidae</taxon>
        <taxon>Agaricales</taxon>
        <taxon>Agaricineae</taxon>
        <taxon>Strophariaceae</taxon>
        <taxon>Pholiota</taxon>
    </lineage>
</organism>
<reference evidence="1" key="1">
    <citation type="submission" date="2020-11" db="EMBL/GenBank/DDBJ databases">
        <authorList>
            <consortium name="DOE Joint Genome Institute"/>
            <person name="Ahrendt S."/>
            <person name="Riley R."/>
            <person name="Andreopoulos W."/>
            <person name="Labutti K."/>
            <person name="Pangilinan J."/>
            <person name="Ruiz-Duenas F.J."/>
            <person name="Barrasa J.M."/>
            <person name="Sanchez-Garcia M."/>
            <person name="Camarero S."/>
            <person name="Miyauchi S."/>
            <person name="Serrano A."/>
            <person name="Linde D."/>
            <person name="Babiker R."/>
            <person name="Drula E."/>
            <person name="Ayuso-Fernandez I."/>
            <person name="Pacheco R."/>
            <person name="Padilla G."/>
            <person name="Ferreira P."/>
            <person name="Barriuso J."/>
            <person name="Kellner H."/>
            <person name="Castanera R."/>
            <person name="Alfaro M."/>
            <person name="Ramirez L."/>
            <person name="Pisabarro A.G."/>
            <person name="Kuo A."/>
            <person name="Tritt A."/>
            <person name="Lipzen A."/>
            <person name="He G."/>
            <person name="Yan M."/>
            <person name="Ng V."/>
            <person name="Cullen D."/>
            <person name="Martin F."/>
            <person name="Rosso M.-N."/>
            <person name="Henrissat B."/>
            <person name="Hibbett D."/>
            <person name="Martinez A.T."/>
            <person name="Grigoriev I.V."/>
        </authorList>
    </citation>
    <scope>NUCLEOTIDE SEQUENCE</scope>
    <source>
        <strain evidence="1">CIRM-BRFM 674</strain>
    </source>
</reference>
<sequence>MFPSILITPSNSYNTSLPNIAIRQYSRINVAAASAVQLRPDTLSLEDLWICAIEMKVFRL</sequence>
<comment type="caution">
    <text evidence="1">The sequence shown here is derived from an EMBL/GenBank/DDBJ whole genome shotgun (WGS) entry which is preliminary data.</text>
</comment>
<proteinExistence type="predicted"/>
<dbReference type="Proteomes" id="UP000807469">
    <property type="component" value="Unassembled WGS sequence"/>
</dbReference>
<gene>
    <name evidence="1" type="ORF">BDN70DRAFT_876831</name>
</gene>
<keyword evidence="2" id="KW-1185">Reference proteome</keyword>
<evidence type="ECO:0000313" key="2">
    <source>
        <dbReference type="Proteomes" id="UP000807469"/>
    </source>
</evidence>
<protein>
    <submittedName>
        <fullName evidence="1">Uncharacterized protein</fullName>
    </submittedName>
</protein>
<dbReference type="EMBL" id="MU155184">
    <property type="protein sequence ID" value="KAF9481088.1"/>
    <property type="molecule type" value="Genomic_DNA"/>
</dbReference>